<evidence type="ECO:0000259" key="12">
    <source>
        <dbReference type="PROSITE" id="PS50109"/>
    </source>
</evidence>
<dbReference type="SUPFAM" id="SSF158472">
    <property type="entry name" value="HAMP domain-like"/>
    <property type="match status" value="1"/>
</dbReference>
<dbReference type="CDD" id="cd06225">
    <property type="entry name" value="HAMP"/>
    <property type="match status" value="1"/>
</dbReference>
<comment type="catalytic activity">
    <reaction evidence="1">
        <text>ATP + protein L-histidine = ADP + protein N-phospho-L-histidine.</text>
        <dbReference type="EC" id="2.7.13.3"/>
    </reaction>
</comment>
<evidence type="ECO:0000256" key="5">
    <source>
        <dbReference type="ARBA" id="ARBA00022679"/>
    </source>
</evidence>
<reference evidence="14" key="1">
    <citation type="submission" date="2017-05" db="EMBL/GenBank/DDBJ databases">
        <title>Polyphasic characterization of four soil-derived phenanthrene-degrading Acidovorax strains and proposal of Acidovorax phenanthrenivorans sp. nov.</title>
        <authorList>
            <person name="Singleton D."/>
            <person name="Lee J."/>
            <person name="Dickey A.N."/>
            <person name="Stroud A."/>
            <person name="Scholl E.H."/>
            <person name="Wright F.A."/>
            <person name="Aitken M.D."/>
        </authorList>
    </citation>
    <scope>NUCLEOTIDE SEQUENCE</scope>
    <source>
        <strain evidence="14">P4</strain>
    </source>
</reference>
<evidence type="ECO:0000256" key="11">
    <source>
        <dbReference type="SAM" id="Phobius"/>
    </source>
</evidence>
<dbReference type="PRINTS" id="PR00344">
    <property type="entry name" value="BCTRLSENSOR"/>
</dbReference>
<dbReference type="InterPro" id="IPR036890">
    <property type="entry name" value="HATPase_C_sf"/>
</dbReference>
<keyword evidence="5" id="KW-0808">Transferase</keyword>
<keyword evidence="6 11" id="KW-0812">Transmembrane</keyword>
<dbReference type="PROSITE" id="PS50885">
    <property type="entry name" value="HAMP"/>
    <property type="match status" value="1"/>
</dbReference>
<dbReference type="PANTHER" id="PTHR45436">
    <property type="entry name" value="SENSOR HISTIDINE KINASE YKOH"/>
    <property type="match status" value="1"/>
</dbReference>
<dbReference type="EMBL" id="CP021366">
    <property type="protein sequence ID" value="ART58557.1"/>
    <property type="molecule type" value="Genomic_DNA"/>
</dbReference>
<keyword evidence="10 11" id="KW-0472">Membrane</keyword>
<dbReference type="SUPFAM" id="SSF55874">
    <property type="entry name" value="ATPase domain of HSP90 chaperone/DNA topoisomerase II/histidine kinase"/>
    <property type="match status" value="1"/>
</dbReference>
<evidence type="ECO:0000256" key="1">
    <source>
        <dbReference type="ARBA" id="ARBA00000085"/>
    </source>
</evidence>
<feature type="domain" description="Histidine kinase" evidence="12">
    <location>
        <begin position="278"/>
        <end position="493"/>
    </location>
</feature>
<evidence type="ECO:0000256" key="7">
    <source>
        <dbReference type="ARBA" id="ARBA00022777"/>
    </source>
</evidence>
<dbReference type="Pfam" id="PF02518">
    <property type="entry name" value="HATPase_c"/>
    <property type="match status" value="1"/>
</dbReference>
<dbReference type="AlphaFoldDB" id="A0A240UAP1"/>
<dbReference type="PROSITE" id="PS50109">
    <property type="entry name" value="HIS_KIN"/>
    <property type="match status" value="1"/>
</dbReference>
<evidence type="ECO:0000256" key="3">
    <source>
        <dbReference type="ARBA" id="ARBA00012438"/>
    </source>
</evidence>
<dbReference type="NCBIfam" id="NF012163">
    <property type="entry name" value="BaeS_SmeS"/>
    <property type="match status" value="1"/>
</dbReference>
<protein>
    <recommendedName>
        <fullName evidence="3">histidine kinase</fullName>
        <ecNumber evidence="3">2.7.13.3</ecNumber>
    </recommendedName>
</protein>
<evidence type="ECO:0000313" key="15">
    <source>
        <dbReference type="Proteomes" id="UP000194440"/>
    </source>
</evidence>
<dbReference type="InterPro" id="IPR050428">
    <property type="entry name" value="TCS_sensor_his_kinase"/>
</dbReference>
<sequence length="503" mass="53749">MRGGARCAAPSAIAAAYFHSNVSPALLRLKPGITAKLFLAVLATAVFVVIAMGLAAQWSFSRGFVGYLNELAVERLEAVRPRVIEAYLANGASWDFLRDEKGKWRKLLRPVAGVDAPLTPASVAATPPMSDLTGAMLRFALLDADARLVVGYADVRPNAPRLPLVVNGHTVGWLTTAPFETVSAAGDVRFAQSQLRASWTMGAVSVLLAALIALWAARALLRPVRQVAEATHRLAAGDYATRVDIASRDEVGQLARDFNRLAVALERNEQMRRDFMADISHELRTPLGVLNGELEALEDGVRPLTRQSLQSLQAEVATLNKLVSDLYDLSLADAGAMTYRPVPVDLAGVLQASVASYRARLAEAGIALELRLDVRALVVAADARRLGQLFGNLLENAVRYTDAGGTLRVAAQREGGAIVVEFCDSAPGVSPEHLLRLFDRFYRVEASRNRASGGAGLGLAISRRIVEAHRGEISAHASALGGLCIAMRFPLLAADAAQQGGRA</sequence>
<evidence type="ECO:0000256" key="8">
    <source>
        <dbReference type="ARBA" id="ARBA00022989"/>
    </source>
</evidence>
<dbReference type="Pfam" id="PF00512">
    <property type="entry name" value="HisKA"/>
    <property type="match status" value="1"/>
</dbReference>
<dbReference type="Gene3D" id="1.10.287.130">
    <property type="match status" value="1"/>
</dbReference>
<feature type="transmembrane region" description="Helical" evidence="11">
    <location>
        <begin position="197"/>
        <end position="217"/>
    </location>
</feature>
<dbReference type="OrthoDB" id="9804645at2"/>
<dbReference type="InterPro" id="IPR036097">
    <property type="entry name" value="HisK_dim/P_sf"/>
</dbReference>
<keyword evidence="15" id="KW-1185">Reference proteome</keyword>
<dbReference type="Pfam" id="PF00672">
    <property type="entry name" value="HAMP"/>
    <property type="match status" value="1"/>
</dbReference>
<dbReference type="SMART" id="SM00388">
    <property type="entry name" value="HisKA"/>
    <property type="match status" value="1"/>
</dbReference>
<dbReference type="SUPFAM" id="SSF47384">
    <property type="entry name" value="Homodimeric domain of signal transducing histidine kinase"/>
    <property type="match status" value="1"/>
</dbReference>
<evidence type="ECO:0000256" key="10">
    <source>
        <dbReference type="ARBA" id="ARBA00023136"/>
    </source>
</evidence>
<dbReference type="InterPro" id="IPR003594">
    <property type="entry name" value="HATPase_dom"/>
</dbReference>
<dbReference type="EC" id="2.7.13.3" evidence="3"/>
<evidence type="ECO:0000256" key="9">
    <source>
        <dbReference type="ARBA" id="ARBA00023012"/>
    </source>
</evidence>
<name>A0A240UAP1_9BURK</name>
<evidence type="ECO:0000256" key="4">
    <source>
        <dbReference type="ARBA" id="ARBA00022553"/>
    </source>
</evidence>
<dbReference type="GO" id="GO:0005886">
    <property type="term" value="C:plasma membrane"/>
    <property type="evidence" value="ECO:0007669"/>
    <property type="project" value="UniProtKB-SubCell"/>
</dbReference>
<keyword evidence="4" id="KW-0597">Phosphoprotein</keyword>
<dbReference type="CDD" id="cd00082">
    <property type="entry name" value="HisKA"/>
    <property type="match status" value="1"/>
</dbReference>
<dbReference type="KEGG" id="acip:CBP36_06515"/>
<dbReference type="InterPro" id="IPR004358">
    <property type="entry name" value="Sig_transdc_His_kin-like_C"/>
</dbReference>
<keyword evidence="7 14" id="KW-0418">Kinase</keyword>
<gene>
    <name evidence="14" type="ORF">CBP36_06515</name>
</gene>
<dbReference type="Proteomes" id="UP000194440">
    <property type="component" value="Chromosome"/>
</dbReference>
<feature type="transmembrane region" description="Helical" evidence="11">
    <location>
        <begin position="37"/>
        <end position="60"/>
    </location>
</feature>
<dbReference type="KEGG" id="acis:CBP35_12425"/>
<evidence type="ECO:0000313" key="14">
    <source>
        <dbReference type="EMBL" id="ART58557.1"/>
    </source>
</evidence>
<dbReference type="InterPro" id="IPR003660">
    <property type="entry name" value="HAMP_dom"/>
</dbReference>
<organism evidence="14 15">
    <name type="scientific">Acidovorax carolinensis</name>
    <dbReference type="NCBI Taxonomy" id="553814"/>
    <lineage>
        <taxon>Bacteria</taxon>
        <taxon>Pseudomonadati</taxon>
        <taxon>Pseudomonadota</taxon>
        <taxon>Betaproteobacteria</taxon>
        <taxon>Burkholderiales</taxon>
        <taxon>Comamonadaceae</taxon>
        <taxon>Acidovorax</taxon>
    </lineage>
</organism>
<keyword evidence="9" id="KW-0902">Two-component regulatory system</keyword>
<dbReference type="Gene3D" id="6.10.340.10">
    <property type="match status" value="1"/>
</dbReference>
<evidence type="ECO:0000259" key="13">
    <source>
        <dbReference type="PROSITE" id="PS50885"/>
    </source>
</evidence>
<evidence type="ECO:0000256" key="2">
    <source>
        <dbReference type="ARBA" id="ARBA00004429"/>
    </source>
</evidence>
<evidence type="ECO:0000256" key="6">
    <source>
        <dbReference type="ARBA" id="ARBA00022692"/>
    </source>
</evidence>
<dbReference type="InterPro" id="IPR005467">
    <property type="entry name" value="His_kinase_dom"/>
</dbReference>
<proteinExistence type="predicted"/>
<keyword evidence="8 11" id="KW-1133">Transmembrane helix</keyword>
<accession>A0A240UAP1</accession>
<dbReference type="Gene3D" id="3.30.565.10">
    <property type="entry name" value="Histidine kinase-like ATPase, C-terminal domain"/>
    <property type="match status" value="1"/>
</dbReference>
<dbReference type="SMART" id="SM00387">
    <property type="entry name" value="HATPase_c"/>
    <property type="match status" value="1"/>
</dbReference>
<dbReference type="GO" id="GO:0000155">
    <property type="term" value="F:phosphorelay sensor kinase activity"/>
    <property type="evidence" value="ECO:0007669"/>
    <property type="project" value="InterPro"/>
</dbReference>
<dbReference type="FunFam" id="1.10.287.130:FF:000001">
    <property type="entry name" value="Two-component sensor histidine kinase"/>
    <property type="match status" value="1"/>
</dbReference>
<dbReference type="SMART" id="SM00304">
    <property type="entry name" value="HAMP"/>
    <property type="match status" value="1"/>
</dbReference>
<dbReference type="InterPro" id="IPR003661">
    <property type="entry name" value="HisK_dim/P_dom"/>
</dbReference>
<dbReference type="PANTHER" id="PTHR45436:SF5">
    <property type="entry name" value="SENSOR HISTIDINE KINASE TRCS"/>
    <property type="match status" value="1"/>
</dbReference>
<comment type="subcellular location">
    <subcellularLocation>
        <location evidence="2">Cell inner membrane</location>
        <topology evidence="2">Multi-pass membrane protein</topology>
    </subcellularLocation>
</comment>
<dbReference type="FunFam" id="3.30.565.10:FF:000006">
    <property type="entry name" value="Sensor histidine kinase WalK"/>
    <property type="match status" value="1"/>
</dbReference>
<feature type="domain" description="HAMP" evidence="13">
    <location>
        <begin position="218"/>
        <end position="270"/>
    </location>
</feature>